<dbReference type="GO" id="GO:0006139">
    <property type="term" value="P:nucleobase-containing compound metabolic process"/>
    <property type="evidence" value="ECO:0007669"/>
    <property type="project" value="UniProtKB-ARBA"/>
</dbReference>
<dbReference type="InterPro" id="IPR016193">
    <property type="entry name" value="Cytidine_deaminase-like"/>
</dbReference>
<dbReference type="Gene3D" id="3.40.140.10">
    <property type="entry name" value="Cytidine Deaminase, domain 2"/>
    <property type="match status" value="1"/>
</dbReference>
<dbReference type="STRING" id="86630.A0A367KEL3"/>
<dbReference type="GO" id="GO:0003824">
    <property type="term" value="F:catalytic activity"/>
    <property type="evidence" value="ECO:0007669"/>
    <property type="project" value="InterPro"/>
</dbReference>
<protein>
    <submittedName>
        <fullName evidence="2">Adenosine deaminase, tRNA-specific 3</fullName>
    </submittedName>
</protein>
<evidence type="ECO:0000313" key="3">
    <source>
        <dbReference type="Proteomes" id="UP000252139"/>
    </source>
</evidence>
<name>A0A367KEL3_RHIAZ</name>
<dbReference type="AlphaFoldDB" id="A0A367KEL3"/>
<gene>
    <name evidence="2" type="primary">ADAT3_2</name>
    <name evidence="2" type="ORF">CU097_014095</name>
</gene>
<dbReference type="Proteomes" id="UP000252139">
    <property type="component" value="Unassembled WGS sequence"/>
</dbReference>
<reference evidence="2 3" key="1">
    <citation type="journal article" date="2018" name="G3 (Bethesda)">
        <title>Phylogenetic and Phylogenomic Definition of Rhizopus Species.</title>
        <authorList>
            <person name="Gryganskyi A.P."/>
            <person name="Golan J."/>
            <person name="Dolatabadi S."/>
            <person name="Mondo S."/>
            <person name="Robb S."/>
            <person name="Idnurm A."/>
            <person name="Muszewska A."/>
            <person name="Steczkiewicz K."/>
            <person name="Masonjones S."/>
            <person name="Liao H.L."/>
            <person name="Gajdeczka M.T."/>
            <person name="Anike F."/>
            <person name="Vuek A."/>
            <person name="Anishchenko I.M."/>
            <person name="Voigt K."/>
            <person name="de Hoog G.S."/>
            <person name="Smith M.E."/>
            <person name="Heitman J."/>
            <person name="Vilgalys R."/>
            <person name="Stajich J.E."/>
        </authorList>
    </citation>
    <scope>NUCLEOTIDE SEQUENCE [LARGE SCALE GENOMIC DNA]</scope>
    <source>
        <strain evidence="2 3">CBS 357.93</strain>
    </source>
</reference>
<dbReference type="Pfam" id="PF00383">
    <property type="entry name" value="dCMP_cyt_deam_1"/>
    <property type="match status" value="1"/>
</dbReference>
<accession>A0A367KEL3</accession>
<comment type="caution">
    <text evidence="2">The sequence shown here is derived from an EMBL/GenBank/DDBJ whole genome shotgun (WGS) entry which is preliminary data.</text>
</comment>
<proteinExistence type="predicted"/>
<organism evidence="2 3">
    <name type="scientific">Rhizopus azygosporus</name>
    <name type="common">Rhizopus microsporus var. azygosporus</name>
    <dbReference type="NCBI Taxonomy" id="86630"/>
    <lineage>
        <taxon>Eukaryota</taxon>
        <taxon>Fungi</taxon>
        <taxon>Fungi incertae sedis</taxon>
        <taxon>Mucoromycota</taxon>
        <taxon>Mucoromycotina</taxon>
        <taxon>Mucoromycetes</taxon>
        <taxon>Mucorales</taxon>
        <taxon>Mucorineae</taxon>
        <taxon>Rhizopodaceae</taxon>
        <taxon>Rhizopus</taxon>
    </lineage>
</organism>
<keyword evidence="3" id="KW-1185">Reference proteome</keyword>
<feature type="domain" description="CMP/dCMP-type deaminase" evidence="1">
    <location>
        <begin position="169"/>
        <end position="244"/>
    </location>
</feature>
<dbReference type="InterPro" id="IPR002125">
    <property type="entry name" value="CMP_dCMP_dom"/>
</dbReference>
<evidence type="ECO:0000313" key="2">
    <source>
        <dbReference type="EMBL" id="RCI00664.1"/>
    </source>
</evidence>
<evidence type="ECO:0000259" key="1">
    <source>
        <dbReference type="Pfam" id="PF00383"/>
    </source>
</evidence>
<dbReference type="EMBL" id="PJQL01000047">
    <property type="protein sequence ID" value="RCI00664.1"/>
    <property type="molecule type" value="Genomic_DNA"/>
</dbReference>
<dbReference type="SUPFAM" id="SSF53927">
    <property type="entry name" value="Cytidine deaminase-like"/>
    <property type="match status" value="1"/>
</dbReference>
<dbReference type="OrthoDB" id="3180714at2759"/>
<sequence>MSTSSKTSVYTIPRDQWPFVEVLPDEYERELETIDVYIAKIDCKQTNPLLKFVQKHLPALEHLEHCKRIRRPTHEKTADLKLEVILCLRDKIAKEELIQLLEQNGFGQAEITIASVCKHAPLNRKQYEAWKDLWPLSYREDTRLDPKFTKNDIETIHAHMDSILATDTITCRIVNPSTNSVLAQESDSRSEHPLHHAVMNAIDQVAQAERSTKKRGAREMLEQEKASYLCTGYDVYVTHEPCAM</sequence>